<dbReference type="Proteomes" id="UP000661112">
    <property type="component" value="Unassembled WGS sequence"/>
</dbReference>
<reference evidence="2 3" key="1">
    <citation type="journal article" date="2020" name="ISME J.">
        <title>Comparative genomics reveals insights into cyanobacterial evolution and habitat adaptation.</title>
        <authorList>
            <person name="Chen M.Y."/>
            <person name="Teng W.K."/>
            <person name="Zhao L."/>
            <person name="Hu C.X."/>
            <person name="Zhou Y.K."/>
            <person name="Han B.P."/>
            <person name="Song L.R."/>
            <person name="Shu W.S."/>
        </authorList>
    </citation>
    <scope>NUCLEOTIDE SEQUENCE [LARGE SCALE GENOMIC DNA]</scope>
    <source>
        <strain evidence="2 3">FACHB-119</strain>
    </source>
</reference>
<evidence type="ECO:0000313" key="3">
    <source>
        <dbReference type="Proteomes" id="UP000661112"/>
    </source>
</evidence>
<feature type="chain" id="PRO_5046697455" evidence="1">
    <location>
        <begin position="22"/>
        <end position="246"/>
    </location>
</feature>
<dbReference type="RefSeq" id="WP_190476184.1">
    <property type="nucleotide sequence ID" value="NZ_JACJSG010000033.1"/>
</dbReference>
<sequence length="246" mass="26897">MKRTVTSLIYSSIIALGSAGAMILPSHPVAARTVPAGYQTERIEFAPGAVSTVVYHDRNYYPVRYVFRANANQWMSIAANSSQAPVYLTMSGADGTSIIYAPQELRSWSGRLPKTQDYYVEVLKPANVAYNLRLTIPPNVQPSAERLLFAPGATSKTVSGTLAPHTSRSFLANARDGQYMYVNVTSPGANTSWLTLYGVDGTVLANGNMSGAQSWSGRLPRTEDYHIQVDNPESYPIHYTLIVSIR</sequence>
<keyword evidence="1" id="KW-0732">Signal</keyword>
<proteinExistence type="predicted"/>
<organism evidence="2 3">
    <name type="scientific">Anabaena azotica FACHB-119</name>
    <dbReference type="NCBI Taxonomy" id="947527"/>
    <lineage>
        <taxon>Bacteria</taxon>
        <taxon>Bacillati</taxon>
        <taxon>Cyanobacteriota</taxon>
        <taxon>Cyanophyceae</taxon>
        <taxon>Nostocales</taxon>
        <taxon>Nostocaceae</taxon>
        <taxon>Anabaena</taxon>
        <taxon>Anabaena azotica</taxon>
    </lineage>
</organism>
<dbReference type="EMBL" id="JACJSG010000033">
    <property type="protein sequence ID" value="MBD2503321.1"/>
    <property type="molecule type" value="Genomic_DNA"/>
</dbReference>
<comment type="caution">
    <text evidence="2">The sequence shown here is derived from an EMBL/GenBank/DDBJ whole genome shotgun (WGS) entry which is preliminary data.</text>
</comment>
<keyword evidence="3" id="KW-1185">Reference proteome</keyword>
<name>A0ABR8D9R7_9NOST</name>
<feature type="signal peptide" evidence="1">
    <location>
        <begin position="1"/>
        <end position="21"/>
    </location>
</feature>
<dbReference type="Gene3D" id="2.60.120.380">
    <property type="match status" value="2"/>
</dbReference>
<gene>
    <name evidence="2" type="ORF">H6G83_22395</name>
</gene>
<accession>A0ABR8D9R7</accession>
<protein>
    <submittedName>
        <fullName evidence="2">Uncharacterized protein</fullName>
    </submittedName>
</protein>
<evidence type="ECO:0000313" key="2">
    <source>
        <dbReference type="EMBL" id="MBD2503321.1"/>
    </source>
</evidence>
<evidence type="ECO:0000256" key="1">
    <source>
        <dbReference type="SAM" id="SignalP"/>
    </source>
</evidence>